<dbReference type="Gene3D" id="3.40.30.10">
    <property type="entry name" value="Glutaredoxin"/>
    <property type="match status" value="1"/>
</dbReference>
<feature type="domain" description="UBX" evidence="5">
    <location>
        <begin position="415"/>
        <end position="494"/>
    </location>
</feature>
<dbReference type="PANTHER" id="PTHR23322">
    <property type="entry name" value="FAS-ASSOCIATED PROTEIN"/>
    <property type="match status" value="1"/>
</dbReference>
<dbReference type="OrthoDB" id="1026733at2759"/>
<dbReference type="Gene3D" id="1.10.8.10">
    <property type="entry name" value="DNA helicase RuvA subunit, C-terminal domain"/>
    <property type="match status" value="1"/>
</dbReference>
<dbReference type="PROSITE" id="PS50033">
    <property type="entry name" value="UBX"/>
    <property type="match status" value="1"/>
</dbReference>
<comment type="subcellular location">
    <subcellularLocation>
        <location evidence="1">Cytoplasm</location>
    </subcellularLocation>
</comment>
<gene>
    <name evidence="6" type="ORF">pdam_00014757</name>
</gene>
<dbReference type="GO" id="GO:0005783">
    <property type="term" value="C:endoplasmic reticulum"/>
    <property type="evidence" value="ECO:0007669"/>
    <property type="project" value="TreeGrafter"/>
</dbReference>
<dbReference type="Pfam" id="PF22566">
    <property type="entry name" value="UBA_8"/>
    <property type="match status" value="1"/>
</dbReference>
<dbReference type="Pfam" id="PF21021">
    <property type="entry name" value="FAF1"/>
    <property type="match status" value="1"/>
</dbReference>
<protein>
    <recommendedName>
        <fullName evidence="5">UBX domain-containing protein</fullName>
    </recommendedName>
</protein>
<feature type="region of interest" description="Disordered" evidence="4">
    <location>
        <begin position="341"/>
        <end position="416"/>
    </location>
</feature>
<sequence>MPTLIENDLGIEAERNSILWGRVGNLGKMAEGYSSSATQTEILAQFQVAMIVDITGYDDIEKCRIVLEQHNWDIETAVQDTLNEAEGSQPVFHPLENTFEASDEDDVDNMANGIAAIQNQISTTTTATTTTPATGTTTTIVAQRQNQGWLVWFLSLPLLPFRFGTSILRDLLGFIVSLVWPRAFEAETTPLEDVLKFKTEFEAEYGTVHPTFYQGSYSQALNDAKRELRFLLVYLHSSEHQDTDKFCRSTMTNDGFREYVNGNMLFWGANVRSQEGNRVSRALRETTYPFLALICLRDNRMNVVGRMEGLMNVDGYVSLLARLIEDNEPALVAARVDRQERSHAQQLRDEQDEAYYESVRADQEKERKKREEEDKKRQEEENKRKKKEARQNRAESIARERVDRKLKVPEEPESSHPDAIRVLMKLSNGKRLERRFLKSHPLQALYDFVFCDEESPAEFVLVSNFPRKVYALDSSSENQTLEDAGIETNATLFVQNVEDESDSD</sequence>
<evidence type="ECO:0000256" key="1">
    <source>
        <dbReference type="ARBA" id="ARBA00004496"/>
    </source>
</evidence>
<dbReference type="InterPro" id="IPR006577">
    <property type="entry name" value="UAS"/>
</dbReference>
<dbReference type="EMBL" id="RCHS01004043">
    <property type="protein sequence ID" value="RMX38157.1"/>
    <property type="molecule type" value="Genomic_DNA"/>
</dbReference>
<comment type="caution">
    <text evidence="6">The sequence shown here is derived from an EMBL/GenBank/DDBJ whole genome shotgun (WGS) entry which is preliminary data.</text>
</comment>
<dbReference type="AlphaFoldDB" id="A0A3M6T9U2"/>
<proteinExistence type="predicted"/>
<evidence type="ECO:0000313" key="7">
    <source>
        <dbReference type="Proteomes" id="UP000275408"/>
    </source>
</evidence>
<dbReference type="CDD" id="cd16120">
    <property type="entry name" value="UBX_UBXN3B"/>
    <property type="match status" value="1"/>
</dbReference>
<dbReference type="InterPro" id="IPR049483">
    <property type="entry name" value="FAF1_2-like_UAS"/>
</dbReference>
<dbReference type="STRING" id="46731.A0A3M6T9U2"/>
<accession>A0A3M6T9U2</accession>
<dbReference type="InterPro" id="IPR054109">
    <property type="entry name" value="UBA_8"/>
</dbReference>
<dbReference type="SMART" id="SM00166">
    <property type="entry name" value="UBX"/>
    <property type="match status" value="1"/>
</dbReference>
<evidence type="ECO:0000313" key="6">
    <source>
        <dbReference type="EMBL" id="RMX38157.1"/>
    </source>
</evidence>
<dbReference type="InterPro" id="IPR050730">
    <property type="entry name" value="UBX_domain-protein"/>
</dbReference>
<dbReference type="SUPFAM" id="SSF54236">
    <property type="entry name" value="Ubiquitin-like"/>
    <property type="match status" value="1"/>
</dbReference>
<keyword evidence="7" id="KW-1185">Reference proteome</keyword>
<reference evidence="6 7" key="1">
    <citation type="journal article" date="2018" name="Sci. Rep.">
        <title>Comparative analysis of the Pocillopora damicornis genome highlights role of immune system in coral evolution.</title>
        <authorList>
            <person name="Cunning R."/>
            <person name="Bay R.A."/>
            <person name="Gillette P."/>
            <person name="Baker A.C."/>
            <person name="Traylor-Knowles N."/>
        </authorList>
    </citation>
    <scope>NUCLEOTIDE SEQUENCE [LARGE SCALE GENOMIC DNA]</scope>
    <source>
        <strain evidence="6">RSMAS</strain>
        <tissue evidence="6">Whole animal</tissue>
    </source>
</reference>
<keyword evidence="2" id="KW-0963">Cytoplasm</keyword>
<evidence type="ECO:0000256" key="3">
    <source>
        <dbReference type="ARBA" id="ARBA00023054"/>
    </source>
</evidence>
<evidence type="ECO:0000259" key="5">
    <source>
        <dbReference type="PROSITE" id="PS50033"/>
    </source>
</evidence>
<dbReference type="GO" id="GO:0043130">
    <property type="term" value="F:ubiquitin binding"/>
    <property type="evidence" value="ECO:0007669"/>
    <property type="project" value="TreeGrafter"/>
</dbReference>
<evidence type="ECO:0000256" key="2">
    <source>
        <dbReference type="ARBA" id="ARBA00022490"/>
    </source>
</evidence>
<organism evidence="6 7">
    <name type="scientific">Pocillopora damicornis</name>
    <name type="common">Cauliflower coral</name>
    <name type="synonym">Millepora damicornis</name>
    <dbReference type="NCBI Taxonomy" id="46731"/>
    <lineage>
        <taxon>Eukaryota</taxon>
        <taxon>Metazoa</taxon>
        <taxon>Cnidaria</taxon>
        <taxon>Anthozoa</taxon>
        <taxon>Hexacorallia</taxon>
        <taxon>Scleractinia</taxon>
        <taxon>Astrocoeniina</taxon>
        <taxon>Pocilloporidae</taxon>
        <taxon>Pocillopora</taxon>
    </lineage>
</organism>
<dbReference type="InterPro" id="IPR029071">
    <property type="entry name" value="Ubiquitin-like_domsf"/>
</dbReference>
<dbReference type="InterPro" id="IPR036249">
    <property type="entry name" value="Thioredoxin-like_sf"/>
</dbReference>
<keyword evidence="3" id="KW-0175">Coiled coil</keyword>
<dbReference type="Proteomes" id="UP000275408">
    <property type="component" value="Unassembled WGS sequence"/>
</dbReference>
<feature type="compositionally biased region" description="Basic and acidic residues" evidence="4">
    <location>
        <begin position="359"/>
        <end position="416"/>
    </location>
</feature>
<dbReference type="Pfam" id="PF00789">
    <property type="entry name" value="UBX"/>
    <property type="match status" value="1"/>
</dbReference>
<dbReference type="Gene3D" id="3.10.20.90">
    <property type="entry name" value="Phosphatidylinositol 3-kinase Catalytic Subunit, Chain A, domain 1"/>
    <property type="match status" value="1"/>
</dbReference>
<dbReference type="SMART" id="SM00594">
    <property type="entry name" value="UAS"/>
    <property type="match status" value="1"/>
</dbReference>
<dbReference type="SUPFAM" id="SSF52833">
    <property type="entry name" value="Thioredoxin-like"/>
    <property type="match status" value="1"/>
</dbReference>
<dbReference type="GO" id="GO:0036503">
    <property type="term" value="P:ERAD pathway"/>
    <property type="evidence" value="ECO:0007669"/>
    <property type="project" value="TreeGrafter"/>
</dbReference>
<evidence type="ECO:0000256" key="4">
    <source>
        <dbReference type="SAM" id="MobiDB-lite"/>
    </source>
</evidence>
<dbReference type="PANTHER" id="PTHR23322:SF1">
    <property type="entry name" value="FAS-ASSOCIATED FACTOR 2"/>
    <property type="match status" value="1"/>
</dbReference>
<name>A0A3M6T9U2_POCDA</name>
<dbReference type="InterPro" id="IPR001012">
    <property type="entry name" value="UBX_dom"/>
</dbReference>